<gene>
    <name evidence="1" type="ORF">BCV72DRAFT_308135</name>
</gene>
<accession>A0A1X0QUW5</accession>
<reference evidence="1" key="1">
    <citation type="journal article" date="2016" name="Proc. Natl. Acad. Sci. U.S.A.">
        <title>Lipid metabolic changes in an early divergent fungus govern the establishment of a mutualistic symbiosis with endobacteria.</title>
        <authorList>
            <person name="Lastovetsky O.A."/>
            <person name="Gaspar M.L."/>
            <person name="Mondo S.J."/>
            <person name="LaButti K.M."/>
            <person name="Sandor L."/>
            <person name="Grigoriev I.V."/>
            <person name="Henry S.A."/>
            <person name="Pawlowska T.E."/>
        </authorList>
    </citation>
    <scope>NUCLEOTIDE SEQUENCE [LARGE SCALE GENOMIC DNA]</scope>
    <source>
        <strain evidence="1">ATCC 52814</strain>
    </source>
</reference>
<name>A0A1X0QUW5_RHIZD</name>
<sequence length="115" mass="13181">MRATVRFHPVEILLDASNKDYKIGGLIEIEGIEACLLETSGHYGRKDLGRFWYNHILKTWYFTKEETLCKLKVFFINAGGLYEEDFKNPHQQEEGTQRLSSVSAIGTGSVVFYSK</sequence>
<proteinExistence type="predicted"/>
<protein>
    <submittedName>
        <fullName evidence="1">Uncharacterized protein</fullName>
    </submittedName>
</protein>
<dbReference type="VEuPathDB" id="FungiDB:BCV72DRAFT_308135"/>
<organism evidence="1">
    <name type="scientific">Rhizopus microsporus var. microsporus</name>
    <dbReference type="NCBI Taxonomy" id="86635"/>
    <lineage>
        <taxon>Eukaryota</taxon>
        <taxon>Fungi</taxon>
        <taxon>Fungi incertae sedis</taxon>
        <taxon>Mucoromycota</taxon>
        <taxon>Mucoromycotina</taxon>
        <taxon>Mucoromycetes</taxon>
        <taxon>Mucorales</taxon>
        <taxon>Mucorineae</taxon>
        <taxon>Rhizopodaceae</taxon>
        <taxon>Rhizopus</taxon>
    </lineage>
</organism>
<dbReference type="AlphaFoldDB" id="A0A1X0QUW5"/>
<dbReference type="EMBL" id="KV922000">
    <property type="protein sequence ID" value="ORE03531.1"/>
    <property type="molecule type" value="Genomic_DNA"/>
</dbReference>
<evidence type="ECO:0000313" key="1">
    <source>
        <dbReference type="EMBL" id="ORE03531.1"/>
    </source>
</evidence>
<dbReference type="Proteomes" id="UP000242414">
    <property type="component" value="Unassembled WGS sequence"/>
</dbReference>